<organism evidence="1 2">
    <name type="scientific">Araneus ventricosus</name>
    <name type="common">Orbweaver spider</name>
    <name type="synonym">Epeira ventricosa</name>
    <dbReference type="NCBI Taxonomy" id="182803"/>
    <lineage>
        <taxon>Eukaryota</taxon>
        <taxon>Metazoa</taxon>
        <taxon>Ecdysozoa</taxon>
        <taxon>Arthropoda</taxon>
        <taxon>Chelicerata</taxon>
        <taxon>Arachnida</taxon>
        <taxon>Araneae</taxon>
        <taxon>Araneomorphae</taxon>
        <taxon>Entelegynae</taxon>
        <taxon>Araneoidea</taxon>
        <taxon>Araneidae</taxon>
        <taxon>Araneus</taxon>
    </lineage>
</organism>
<dbReference type="AlphaFoldDB" id="A0A4Y2X961"/>
<sequence>IKNRGISLDTLGLRIEALSKNWNCQKKLKLELQISAGIDDSHWEQDQDYRQAAQTPLRGTAAAVVCAAPHNGGCCLGATHCQHEASHATSSEWPVASSLVWYSNCQRSPLRTWVGRLCARAGSSLRLQHRCS</sequence>
<dbReference type="EMBL" id="BGPR01072993">
    <property type="protein sequence ID" value="GBO45736.1"/>
    <property type="molecule type" value="Genomic_DNA"/>
</dbReference>
<proteinExistence type="predicted"/>
<evidence type="ECO:0000313" key="1">
    <source>
        <dbReference type="EMBL" id="GBO45736.1"/>
    </source>
</evidence>
<gene>
    <name evidence="1" type="ORF">AVEN_82061_1</name>
</gene>
<accession>A0A4Y2X961</accession>
<name>A0A4Y2X961_ARAVE</name>
<feature type="non-terminal residue" evidence="1">
    <location>
        <position position="1"/>
    </location>
</feature>
<dbReference type="Proteomes" id="UP000499080">
    <property type="component" value="Unassembled WGS sequence"/>
</dbReference>
<reference evidence="1 2" key="1">
    <citation type="journal article" date="2019" name="Sci. Rep.">
        <title>Orb-weaving spider Araneus ventricosus genome elucidates the spidroin gene catalogue.</title>
        <authorList>
            <person name="Kono N."/>
            <person name="Nakamura H."/>
            <person name="Ohtoshi R."/>
            <person name="Moran D.A.P."/>
            <person name="Shinohara A."/>
            <person name="Yoshida Y."/>
            <person name="Fujiwara M."/>
            <person name="Mori M."/>
            <person name="Tomita M."/>
            <person name="Arakawa K."/>
        </authorList>
    </citation>
    <scope>NUCLEOTIDE SEQUENCE [LARGE SCALE GENOMIC DNA]</scope>
</reference>
<evidence type="ECO:0000313" key="2">
    <source>
        <dbReference type="Proteomes" id="UP000499080"/>
    </source>
</evidence>
<keyword evidence="2" id="KW-1185">Reference proteome</keyword>
<protein>
    <submittedName>
        <fullName evidence="1">Uncharacterized protein</fullName>
    </submittedName>
</protein>
<comment type="caution">
    <text evidence="1">The sequence shown here is derived from an EMBL/GenBank/DDBJ whole genome shotgun (WGS) entry which is preliminary data.</text>
</comment>